<evidence type="ECO:0000256" key="4">
    <source>
        <dbReference type="SAM" id="Phobius"/>
    </source>
</evidence>
<dbReference type="GO" id="GO:0005886">
    <property type="term" value="C:plasma membrane"/>
    <property type="evidence" value="ECO:0007669"/>
    <property type="project" value="TreeGrafter"/>
</dbReference>
<name>A0A8C6MIX6_MOSMO</name>
<feature type="domain" description="Immunoglobulin" evidence="5">
    <location>
        <begin position="224"/>
        <end position="301"/>
    </location>
</feature>
<keyword evidence="3" id="KW-0393">Immunoglobulin domain</keyword>
<dbReference type="PANTHER" id="PTHR11738:SF192">
    <property type="entry name" value="KILLER CELL IMMUNOGLOBULIN-LIKE RECEPTOR-LIKE PROTEIN KIR3DX1-RELATED"/>
    <property type="match status" value="1"/>
</dbReference>
<feature type="transmembrane region" description="Helical" evidence="4">
    <location>
        <begin position="324"/>
        <end position="345"/>
    </location>
</feature>
<keyword evidence="2" id="KW-1015">Disulfide bond</keyword>
<dbReference type="InterPro" id="IPR003599">
    <property type="entry name" value="Ig_sub"/>
</dbReference>
<dbReference type="InterPro" id="IPR013783">
    <property type="entry name" value="Ig-like_fold"/>
</dbReference>
<dbReference type="GO" id="GO:0002764">
    <property type="term" value="P:immune response-regulating signaling pathway"/>
    <property type="evidence" value="ECO:0007669"/>
    <property type="project" value="TreeGrafter"/>
</dbReference>
<proteinExistence type="predicted"/>
<dbReference type="FunFam" id="2.60.40.10:FF:000049">
    <property type="entry name" value="Leukocyte immunoglobulin-like receptor subfamily B member 1"/>
    <property type="match status" value="3"/>
</dbReference>
<keyword evidence="4" id="KW-1133">Transmembrane helix</keyword>
<feature type="domain" description="Immunoglobulin" evidence="5">
    <location>
        <begin position="124"/>
        <end position="213"/>
    </location>
</feature>
<evidence type="ECO:0000256" key="2">
    <source>
        <dbReference type="ARBA" id="ARBA00023157"/>
    </source>
</evidence>
<accession>A0A8C6MIX6</accession>
<feature type="domain" description="Immunoglobulin" evidence="5">
    <location>
        <begin position="31"/>
        <end position="113"/>
    </location>
</feature>
<dbReference type="Ensembl" id="ENSMMST00000033363.1">
    <property type="protein sequence ID" value="ENSMMSP00000030306.1"/>
    <property type="gene ID" value="ENSMMSG00000022479.1"/>
</dbReference>
<evidence type="ECO:0000256" key="3">
    <source>
        <dbReference type="ARBA" id="ARBA00023319"/>
    </source>
</evidence>
<keyword evidence="1" id="KW-0732">Signal</keyword>
<keyword evidence="4" id="KW-0472">Membrane</keyword>
<organism evidence="6 7">
    <name type="scientific">Moschus moschiferus</name>
    <name type="common">Siberian musk deer</name>
    <name type="synonym">Moschus sibiricus</name>
    <dbReference type="NCBI Taxonomy" id="68415"/>
    <lineage>
        <taxon>Eukaryota</taxon>
        <taxon>Metazoa</taxon>
        <taxon>Chordata</taxon>
        <taxon>Craniata</taxon>
        <taxon>Vertebrata</taxon>
        <taxon>Euteleostomi</taxon>
        <taxon>Mammalia</taxon>
        <taxon>Eutheria</taxon>
        <taxon>Laurasiatheria</taxon>
        <taxon>Artiodactyla</taxon>
        <taxon>Ruminantia</taxon>
        <taxon>Pecora</taxon>
        <taxon>Moschidae</taxon>
        <taxon>Moschus</taxon>
    </lineage>
</organism>
<dbReference type="Pfam" id="PF00047">
    <property type="entry name" value="ig"/>
    <property type="match status" value="2"/>
</dbReference>
<reference evidence="6" key="2">
    <citation type="submission" date="2025-09" db="UniProtKB">
        <authorList>
            <consortium name="Ensembl"/>
        </authorList>
    </citation>
    <scope>IDENTIFICATION</scope>
</reference>
<dbReference type="AlphaFoldDB" id="A0A8C6MIX6"/>
<evidence type="ECO:0000313" key="6">
    <source>
        <dbReference type="Ensembl" id="ENSMMSP00000030306.1"/>
    </source>
</evidence>
<evidence type="ECO:0000256" key="1">
    <source>
        <dbReference type="ARBA" id="ARBA00022729"/>
    </source>
</evidence>
<keyword evidence="7" id="KW-1185">Reference proteome</keyword>
<dbReference type="PANTHER" id="PTHR11738">
    <property type="entry name" value="MHC CLASS I NK CELL RECEPTOR"/>
    <property type="match status" value="1"/>
</dbReference>
<dbReference type="Proteomes" id="UP000694544">
    <property type="component" value="Unplaced"/>
</dbReference>
<dbReference type="GeneTree" id="ENSGT01150000286974"/>
<reference evidence="6" key="1">
    <citation type="submission" date="2025-08" db="UniProtKB">
        <authorList>
            <consortium name="Ensembl"/>
        </authorList>
    </citation>
    <scope>IDENTIFICATION</scope>
</reference>
<evidence type="ECO:0000259" key="5">
    <source>
        <dbReference type="SMART" id="SM00409"/>
    </source>
</evidence>
<evidence type="ECO:0000313" key="7">
    <source>
        <dbReference type="Proteomes" id="UP000694544"/>
    </source>
</evidence>
<dbReference type="SMART" id="SM00409">
    <property type="entry name" value="IG"/>
    <property type="match status" value="3"/>
</dbReference>
<protein>
    <recommendedName>
        <fullName evidence="5">Immunoglobulin domain-containing protein</fullName>
    </recommendedName>
</protein>
<keyword evidence="4" id="KW-0812">Transmembrane</keyword>
<dbReference type="Gene3D" id="2.60.40.10">
    <property type="entry name" value="Immunoglobulins"/>
    <property type="match status" value="3"/>
</dbReference>
<dbReference type="InterPro" id="IPR013151">
    <property type="entry name" value="Immunoglobulin_dom"/>
</dbReference>
<dbReference type="InterPro" id="IPR050412">
    <property type="entry name" value="Ig-like_Receptors_ImmuneReg"/>
</dbReference>
<dbReference type="InterPro" id="IPR036179">
    <property type="entry name" value="Ig-like_dom_sf"/>
</dbReference>
<sequence length="423" mass="45904">SLLSCGTVPVYLSKRVPPLLAEYEKPSLSAWPSPVVPFGQTVTLRCHSSPPFVIFRLSKRDGTRLPELQGHHFNTYTLGPVTRDHAGSYTCSGVYRSLLMWSDVSDPLQIVVTGVFPKPAISAHPGPLVRAGENVTLRCHSSVLFDKFILHKKESIGHFQRHAETFTGGHAPADFSIGPMTASSAGTYRCYGSLSRSPYEWSAPSDPVDIVTTGLSKKPSLSAQGGPVVRSGENVTLLCSSESACDQFHLLREGRNLGHPLAGGRGPRGASHSGVYRCYGSFARSPDSWSDPSGPLFLSVARNASNSQPLHAKPNPNSGNPRHLHALIGPSVAFVFLVSLISFLVHHWCPDGKGKSQEEEASARGSRCAPKQELDEVTYTDLDCSVFTRKIITPTSQRPREPSADASVYMDLMPTHKTIECYL</sequence>
<dbReference type="SUPFAM" id="SSF48726">
    <property type="entry name" value="Immunoglobulin"/>
    <property type="match status" value="3"/>
</dbReference>